<proteinExistence type="inferred from homology"/>
<dbReference type="Gene3D" id="3.40.50.1010">
    <property type="entry name" value="5'-nuclease"/>
    <property type="match status" value="2"/>
</dbReference>
<evidence type="ECO:0000256" key="1">
    <source>
        <dbReference type="ARBA" id="ARBA00004123"/>
    </source>
</evidence>
<keyword evidence="7" id="KW-0175">Coiled coil</keyword>
<evidence type="ECO:0000256" key="7">
    <source>
        <dbReference type="SAM" id="Coils"/>
    </source>
</evidence>
<dbReference type="PRINTS" id="PR00853">
    <property type="entry name" value="XPGRADSUPER"/>
</dbReference>
<dbReference type="OrthoDB" id="31113at2759"/>
<feature type="domain" description="XPG-I" evidence="9">
    <location>
        <begin position="882"/>
        <end position="954"/>
    </location>
</feature>
<keyword evidence="3" id="KW-0255">Endonuclease</keyword>
<dbReference type="GO" id="GO:0005634">
    <property type="term" value="C:nucleus"/>
    <property type="evidence" value="ECO:0007669"/>
    <property type="project" value="UniProtKB-SubCell"/>
</dbReference>
<dbReference type="SMART" id="SM00485">
    <property type="entry name" value="XPGN"/>
    <property type="match status" value="1"/>
</dbReference>
<sequence>MGVKGLWSLLEPAARPVRLEALAHTRLAVDASIWLYQLLKAMRDANGDPVEDAHILGFYRRVCKLLYYGIWPVFVFDGAAPELKRTTIAERQAARGQRTSDARHAAHQLLQAQLKLQALSEATGLASEYVMVAQPDADPIGTAAQTLSAQKKRKRDEYELPPLQSQALATRAENARDLRMAHPEDLYQLLALAAERPESLGGFEGLEVDTESPAFKALSPEDQHDLVVALKMRSRQTSHGRLQHMLQSSASAMDFSKQQIDLLVKRNTLTQQWLQVTGNDHRASTLPSSAVGVTTGRVAGERNRAYMLARSDQPGGGWTLKIGSGNGSGNGTITGSGEPAAPTMGAEQAIMINSSRVNSDAEESDMDSVEWENVPPKHESLQADHDCLRADRESLRADHEYTATEAHPDISLDIGAAGGYLGLGARGRQGVMAAASDCDDNGSTASELVQVSSEDEDASTVGSSDMDSDSDLMELYLEGKSLGLVSPEEEENFQQRIRERREREEEAILQLPAEQFLDMWARLVTHSMAEAEPRIYDDMRSWLVSEPLDALQDSAWRANRRLDKLPDVQADISEDSSDADSHGAGQAGGDASVAGVNSDLALMQTRVSRQALVANYLTFAQRWRERREAVPEEGSAEAQSDIISIATEDESGGDSGSGPDAPPLSPYRAPLGIKSPDSDRSYHDGDEAQPASPGDDRAMDPLNEEPSTSQQRSLIFEKARMLADMEPGMPAAAAGPRIAEQVTAGQYIDVGGGCDSLSAASLSGSDSVLDGEKAGPNGSVHSSDGGDDSGDEGDGDSDGDLDTSNSKQDRLLRDEQDEYARFVGKLKESISGPAPARGSAYRDVREELERELQELRARVRDSKRDAAGTETDMVNDIRMLLTLFGIPYITAPQEAEAQCAVLVAQELVDGMITDDSDAFLFAPAAGTRVYRHFFQKDRYVEMYSGDDICQDSSLTRRDLV</sequence>
<keyword evidence="3" id="KW-0540">Nuclease</keyword>
<protein>
    <submittedName>
        <fullName evidence="11">DNA repair protein rad2</fullName>
    </submittedName>
</protein>
<evidence type="ECO:0000256" key="4">
    <source>
        <dbReference type="ARBA" id="ARBA00022763"/>
    </source>
</evidence>
<keyword evidence="12" id="KW-1185">Reference proteome</keyword>
<feature type="compositionally biased region" description="Basic and acidic residues" evidence="8">
    <location>
        <begin position="676"/>
        <end position="686"/>
    </location>
</feature>
<dbReference type="GO" id="GO:0006289">
    <property type="term" value="P:nucleotide-excision repair"/>
    <property type="evidence" value="ECO:0007669"/>
    <property type="project" value="InterPro"/>
</dbReference>
<dbReference type="InterPro" id="IPR006084">
    <property type="entry name" value="XPG/Rad2"/>
</dbReference>
<evidence type="ECO:0000259" key="9">
    <source>
        <dbReference type="SMART" id="SM00484"/>
    </source>
</evidence>
<evidence type="ECO:0000259" key="10">
    <source>
        <dbReference type="SMART" id="SM00485"/>
    </source>
</evidence>
<dbReference type="InterPro" id="IPR001044">
    <property type="entry name" value="XPG/Rad2_eukaryotes"/>
</dbReference>
<organism evidence="11 12">
    <name type="scientific">Coemansia biformis</name>
    <dbReference type="NCBI Taxonomy" id="1286918"/>
    <lineage>
        <taxon>Eukaryota</taxon>
        <taxon>Fungi</taxon>
        <taxon>Fungi incertae sedis</taxon>
        <taxon>Zoopagomycota</taxon>
        <taxon>Kickxellomycotina</taxon>
        <taxon>Kickxellomycetes</taxon>
        <taxon>Kickxellales</taxon>
        <taxon>Kickxellaceae</taxon>
        <taxon>Coemansia</taxon>
    </lineage>
</organism>
<dbReference type="InterPro" id="IPR029060">
    <property type="entry name" value="PIN-like_dom_sf"/>
</dbReference>
<keyword evidence="6" id="KW-0539">Nucleus</keyword>
<comment type="subcellular location">
    <subcellularLocation>
        <location evidence="1">Nucleus</location>
    </subcellularLocation>
</comment>
<dbReference type="InterPro" id="IPR006086">
    <property type="entry name" value="XPG-I_dom"/>
</dbReference>
<evidence type="ECO:0000256" key="3">
    <source>
        <dbReference type="ARBA" id="ARBA00022759"/>
    </source>
</evidence>
<dbReference type="PROSITE" id="PS00842">
    <property type="entry name" value="XPG_2"/>
    <property type="match status" value="1"/>
</dbReference>
<comment type="similarity">
    <text evidence="2">Belongs to the XPG/RAD2 endonuclease family. XPG subfamily.</text>
</comment>
<feature type="domain" description="XPG N-terminal" evidence="10">
    <location>
        <begin position="1"/>
        <end position="98"/>
    </location>
</feature>
<dbReference type="AlphaFoldDB" id="A0A9W8CX21"/>
<feature type="coiled-coil region" evidence="7">
    <location>
        <begin position="838"/>
        <end position="872"/>
    </location>
</feature>
<evidence type="ECO:0000313" key="11">
    <source>
        <dbReference type="EMBL" id="KAJ1733125.1"/>
    </source>
</evidence>
<evidence type="ECO:0000256" key="8">
    <source>
        <dbReference type="SAM" id="MobiDB-lite"/>
    </source>
</evidence>
<dbReference type="InterPro" id="IPR006085">
    <property type="entry name" value="XPG_DNA_repair_N"/>
</dbReference>
<dbReference type="SMART" id="SM00484">
    <property type="entry name" value="XPGI"/>
    <property type="match status" value="1"/>
</dbReference>
<name>A0A9W8CX21_9FUNG</name>
<feature type="compositionally biased region" description="Acidic residues" evidence="8">
    <location>
        <begin position="785"/>
        <end position="801"/>
    </location>
</feature>
<dbReference type="SUPFAM" id="SSF88723">
    <property type="entry name" value="PIN domain-like"/>
    <property type="match status" value="1"/>
</dbReference>
<reference evidence="11" key="1">
    <citation type="submission" date="2022-07" db="EMBL/GenBank/DDBJ databases">
        <title>Phylogenomic reconstructions and comparative analyses of Kickxellomycotina fungi.</title>
        <authorList>
            <person name="Reynolds N.K."/>
            <person name="Stajich J.E."/>
            <person name="Barry K."/>
            <person name="Grigoriev I.V."/>
            <person name="Crous P."/>
            <person name="Smith M.E."/>
        </authorList>
    </citation>
    <scope>NUCLEOTIDE SEQUENCE</scope>
    <source>
        <strain evidence="11">BCRC 34381</strain>
    </source>
</reference>
<evidence type="ECO:0000313" key="12">
    <source>
        <dbReference type="Proteomes" id="UP001143981"/>
    </source>
</evidence>
<accession>A0A9W8CX21</accession>
<dbReference type="PRINTS" id="PR00066">
    <property type="entry name" value="XRODRMPGMNTG"/>
</dbReference>
<feature type="non-terminal residue" evidence="11">
    <location>
        <position position="1"/>
    </location>
</feature>
<feature type="region of interest" description="Disordered" evidence="8">
    <location>
        <begin position="648"/>
        <end position="721"/>
    </location>
</feature>
<evidence type="ECO:0000256" key="2">
    <source>
        <dbReference type="ARBA" id="ARBA00005283"/>
    </source>
</evidence>
<feature type="compositionally biased region" description="Low complexity" evidence="8">
    <location>
        <begin position="755"/>
        <end position="768"/>
    </location>
</feature>
<comment type="caution">
    <text evidence="11">The sequence shown here is derived from an EMBL/GenBank/DDBJ whole genome shotgun (WGS) entry which is preliminary data.</text>
</comment>
<dbReference type="EMBL" id="JANBOI010000165">
    <property type="protein sequence ID" value="KAJ1733125.1"/>
    <property type="molecule type" value="Genomic_DNA"/>
</dbReference>
<dbReference type="PANTHER" id="PTHR16171:SF7">
    <property type="entry name" value="DNA REPAIR PROTEIN RAD2"/>
    <property type="match status" value="1"/>
</dbReference>
<dbReference type="GO" id="GO:0004520">
    <property type="term" value="F:DNA endonuclease activity"/>
    <property type="evidence" value="ECO:0007669"/>
    <property type="project" value="TreeGrafter"/>
</dbReference>
<dbReference type="Pfam" id="PF00867">
    <property type="entry name" value="XPG_I"/>
    <property type="match status" value="1"/>
</dbReference>
<dbReference type="CDD" id="cd09868">
    <property type="entry name" value="PIN_XPG_RAD2"/>
    <property type="match status" value="2"/>
</dbReference>
<dbReference type="Proteomes" id="UP001143981">
    <property type="component" value="Unassembled WGS sequence"/>
</dbReference>
<evidence type="ECO:0000256" key="6">
    <source>
        <dbReference type="ARBA" id="ARBA00023242"/>
    </source>
</evidence>
<keyword evidence="4" id="KW-0227">DNA damage</keyword>
<dbReference type="PANTHER" id="PTHR16171">
    <property type="entry name" value="DNA REPAIR PROTEIN COMPLEMENTING XP-G CELLS-RELATED"/>
    <property type="match status" value="1"/>
</dbReference>
<dbReference type="Pfam" id="PF00752">
    <property type="entry name" value="XPG_N"/>
    <property type="match status" value="1"/>
</dbReference>
<dbReference type="InterPro" id="IPR019974">
    <property type="entry name" value="XPG_CS"/>
</dbReference>
<dbReference type="GO" id="GO:0003697">
    <property type="term" value="F:single-stranded DNA binding"/>
    <property type="evidence" value="ECO:0007669"/>
    <property type="project" value="InterPro"/>
</dbReference>
<keyword evidence="5" id="KW-0234">DNA repair</keyword>
<feature type="region of interest" description="Disordered" evidence="8">
    <location>
        <begin position="748"/>
        <end position="814"/>
    </location>
</feature>
<evidence type="ECO:0000256" key="5">
    <source>
        <dbReference type="ARBA" id="ARBA00023204"/>
    </source>
</evidence>
<gene>
    <name evidence="11" type="primary">RAD2_1</name>
    <name evidence="11" type="ORF">LPJ61_001708</name>
</gene>
<keyword evidence="3" id="KW-0378">Hydrolase</keyword>
<dbReference type="GO" id="GO:0016788">
    <property type="term" value="F:hydrolase activity, acting on ester bonds"/>
    <property type="evidence" value="ECO:0007669"/>
    <property type="project" value="InterPro"/>
</dbReference>